<evidence type="ECO:0000313" key="11">
    <source>
        <dbReference type="EMBL" id="GGX41555.1"/>
    </source>
</evidence>
<comment type="similarity">
    <text evidence="2">Belongs to the MotB family.</text>
</comment>
<keyword evidence="12" id="KW-1185">Reference proteome</keyword>
<comment type="caution">
    <text evidence="11">The sequence shown here is derived from an EMBL/GenBank/DDBJ whole genome shotgun (WGS) entry which is preliminary data.</text>
</comment>
<dbReference type="AlphaFoldDB" id="A0A918N5G1"/>
<evidence type="ECO:0000256" key="3">
    <source>
        <dbReference type="ARBA" id="ARBA00022475"/>
    </source>
</evidence>
<dbReference type="GO" id="GO:0005886">
    <property type="term" value="C:plasma membrane"/>
    <property type="evidence" value="ECO:0007669"/>
    <property type="project" value="UniProtKB-SubCell"/>
</dbReference>
<dbReference type="Pfam" id="PF13677">
    <property type="entry name" value="MotB_plug"/>
    <property type="match status" value="1"/>
</dbReference>
<dbReference type="InterPro" id="IPR006665">
    <property type="entry name" value="OmpA-like"/>
</dbReference>
<evidence type="ECO:0000256" key="6">
    <source>
        <dbReference type="ARBA" id="ARBA00023136"/>
    </source>
</evidence>
<name>A0A918N5G1_9GAMM</name>
<feature type="compositionally biased region" description="Acidic residues" evidence="8">
    <location>
        <begin position="296"/>
        <end position="306"/>
    </location>
</feature>
<keyword evidence="11" id="KW-0969">Cilium</keyword>
<evidence type="ECO:0000259" key="10">
    <source>
        <dbReference type="PROSITE" id="PS51123"/>
    </source>
</evidence>
<protein>
    <submittedName>
        <fullName evidence="11">Flagellar motor protein MotB</fullName>
    </submittedName>
</protein>
<dbReference type="Gene3D" id="3.30.1330.60">
    <property type="entry name" value="OmpA-like domain"/>
    <property type="match status" value="1"/>
</dbReference>
<dbReference type="InterPro" id="IPR036737">
    <property type="entry name" value="OmpA-like_sf"/>
</dbReference>
<keyword evidence="6 7" id="KW-0472">Membrane</keyword>
<organism evidence="11 12">
    <name type="scientific">Saccharospirillum salsuginis</name>
    <dbReference type="NCBI Taxonomy" id="418750"/>
    <lineage>
        <taxon>Bacteria</taxon>
        <taxon>Pseudomonadati</taxon>
        <taxon>Pseudomonadota</taxon>
        <taxon>Gammaproteobacteria</taxon>
        <taxon>Oceanospirillales</taxon>
        <taxon>Saccharospirillaceae</taxon>
        <taxon>Saccharospirillum</taxon>
    </lineage>
</organism>
<keyword evidence="11" id="KW-0966">Cell projection</keyword>
<keyword evidence="5 9" id="KW-1133">Transmembrane helix</keyword>
<keyword evidence="3" id="KW-1003">Cell membrane</keyword>
<dbReference type="NCBIfam" id="NF006508">
    <property type="entry name" value="PRK08944.1"/>
    <property type="match status" value="1"/>
</dbReference>
<evidence type="ECO:0000256" key="7">
    <source>
        <dbReference type="PROSITE-ProRule" id="PRU00473"/>
    </source>
</evidence>
<dbReference type="SUPFAM" id="SSF103088">
    <property type="entry name" value="OmpA-like"/>
    <property type="match status" value="1"/>
</dbReference>
<proteinExistence type="inferred from homology"/>
<dbReference type="PROSITE" id="PS51123">
    <property type="entry name" value="OMPA_2"/>
    <property type="match status" value="1"/>
</dbReference>
<evidence type="ECO:0000313" key="12">
    <source>
        <dbReference type="Proteomes" id="UP000626148"/>
    </source>
</evidence>
<keyword evidence="4 9" id="KW-0812">Transmembrane</keyword>
<evidence type="ECO:0000256" key="9">
    <source>
        <dbReference type="SAM" id="Phobius"/>
    </source>
</evidence>
<dbReference type="Pfam" id="PF00691">
    <property type="entry name" value="OmpA"/>
    <property type="match status" value="1"/>
</dbReference>
<feature type="transmembrane region" description="Helical" evidence="9">
    <location>
        <begin position="15"/>
        <end position="39"/>
    </location>
</feature>
<reference evidence="11" key="1">
    <citation type="journal article" date="2014" name="Int. J. Syst. Evol. Microbiol.">
        <title>Complete genome sequence of Corynebacterium casei LMG S-19264T (=DSM 44701T), isolated from a smear-ripened cheese.</title>
        <authorList>
            <consortium name="US DOE Joint Genome Institute (JGI-PGF)"/>
            <person name="Walter F."/>
            <person name="Albersmeier A."/>
            <person name="Kalinowski J."/>
            <person name="Ruckert C."/>
        </authorList>
    </citation>
    <scope>NUCLEOTIDE SEQUENCE</scope>
    <source>
        <strain evidence="11">KCTC 22169</strain>
    </source>
</reference>
<evidence type="ECO:0000256" key="5">
    <source>
        <dbReference type="ARBA" id="ARBA00022989"/>
    </source>
</evidence>
<evidence type="ECO:0000256" key="1">
    <source>
        <dbReference type="ARBA" id="ARBA00004162"/>
    </source>
</evidence>
<feature type="domain" description="OmpA-like" evidence="10">
    <location>
        <begin position="166"/>
        <end position="287"/>
    </location>
</feature>
<dbReference type="InterPro" id="IPR050330">
    <property type="entry name" value="Bact_OuterMem_StrucFunc"/>
</dbReference>
<sequence length="320" mass="35498">MTDEYDECPECEPGLPAWLATFADLMALLLVFFVLLLSFSEMDALKFKRLAGSMRNAFGVQAQINVNQIPKGTSIIAQEFSPARPDPTPLNVVRQDTIADLKDSLEVLCQDTMTMQETAQGEEGQLTRRIVVPDEQIQQEVQEEAQRIAEALSDVIADGMLQIETVDRTIIIRVKEQSFGEGTDFVADAYLPILDRVRDLLLTVPGEISVEGHTDNVPIATSRFRNNWLLSAARALSVAEYLWAAPEMPQDRFSIVGHGATEPIASNDTPEGRAANRRVEIIVRRDNPDVEGGPVPEEEQGEEVEFGEPSLFGLEPEEIF</sequence>
<evidence type="ECO:0000256" key="8">
    <source>
        <dbReference type="SAM" id="MobiDB-lite"/>
    </source>
</evidence>
<keyword evidence="11" id="KW-0282">Flagellum</keyword>
<comment type="subcellular location">
    <subcellularLocation>
        <location evidence="1">Cell membrane</location>
        <topology evidence="1">Single-pass membrane protein</topology>
    </subcellularLocation>
</comment>
<dbReference type="PANTHER" id="PTHR30329">
    <property type="entry name" value="STATOR ELEMENT OF FLAGELLAR MOTOR COMPLEX"/>
    <property type="match status" value="1"/>
</dbReference>
<evidence type="ECO:0000256" key="4">
    <source>
        <dbReference type="ARBA" id="ARBA00022692"/>
    </source>
</evidence>
<dbReference type="RefSeq" id="WP_189606947.1">
    <property type="nucleotide sequence ID" value="NZ_BMXR01000001.1"/>
</dbReference>
<dbReference type="CDD" id="cd07185">
    <property type="entry name" value="OmpA_C-like"/>
    <property type="match status" value="1"/>
</dbReference>
<reference evidence="11" key="2">
    <citation type="submission" date="2020-09" db="EMBL/GenBank/DDBJ databases">
        <authorList>
            <person name="Sun Q."/>
            <person name="Kim S."/>
        </authorList>
    </citation>
    <scope>NUCLEOTIDE SEQUENCE</scope>
    <source>
        <strain evidence="11">KCTC 22169</strain>
    </source>
</reference>
<dbReference type="InterPro" id="IPR025713">
    <property type="entry name" value="MotB-like_N_dom"/>
</dbReference>
<accession>A0A918N5G1</accession>
<dbReference type="Proteomes" id="UP000626148">
    <property type="component" value="Unassembled WGS sequence"/>
</dbReference>
<dbReference type="EMBL" id="BMXR01000001">
    <property type="protein sequence ID" value="GGX41555.1"/>
    <property type="molecule type" value="Genomic_DNA"/>
</dbReference>
<dbReference type="PANTHER" id="PTHR30329:SF21">
    <property type="entry name" value="LIPOPROTEIN YIAD-RELATED"/>
    <property type="match status" value="1"/>
</dbReference>
<gene>
    <name evidence="11" type="primary">motB</name>
    <name evidence="11" type="ORF">GCM10007392_05600</name>
</gene>
<feature type="region of interest" description="Disordered" evidence="8">
    <location>
        <begin position="283"/>
        <end position="320"/>
    </location>
</feature>
<evidence type="ECO:0000256" key="2">
    <source>
        <dbReference type="ARBA" id="ARBA00008914"/>
    </source>
</evidence>